<dbReference type="GO" id="GO:0003677">
    <property type="term" value="F:DNA binding"/>
    <property type="evidence" value="ECO:0007669"/>
    <property type="project" value="InterPro"/>
</dbReference>
<sequence length="87" mass="9753">MKATGIVRKIDELGRVVIPKEVRRTQGLHTGTPLEMFIGHGGIIFRPYQTDVTKQNTLTWLETALQDATNVEDRESIEAAISYVKQA</sequence>
<dbReference type="AlphaFoldDB" id="A0A0V8HM78"/>
<organism evidence="2 3">
    <name type="scientific">[Bacillus] enclensis</name>
    <dbReference type="NCBI Taxonomy" id="1402860"/>
    <lineage>
        <taxon>Bacteria</taxon>
        <taxon>Bacillati</taxon>
        <taxon>Bacillota</taxon>
        <taxon>Bacilli</taxon>
        <taxon>Bacillales</taxon>
        <taxon>Bacillaceae</taxon>
        <taxon>Rossellomorea</taxon>
    </lineage>
</organism>
<dbReference type="Gene3D" id="2.10.260.10">
    <property type="match status" value="1"/>
</dbReference>
<dbReference type="OrthoDB" id="9782993at2"/>
<dbReference type="SUPFAM" id="SSF89447">
    <property type="entry name" value="AbrB/MazE/MraZ-like"/>
    <property type="match status" value="1"/>
</dbReference>
<dbReference type="NCBIfam" id="TIGR01439">
    <property type="entry name" value="lp_hng_hel_AbrB"/>
    <property type="match status" value="1"/>
</dbReference>
<accession>A0A0V8HM78</accession>
<protein>
    <submittedName>
        <fullName evidence="2">Transcriptional pleiotropic regulator of transition state genes</fullName>
    </submittedName>
</protein>
<dbReference type="InterPro" id="IPR007159">
    <property type="entry name" value="SpoVT-AbrB_dom"/>
</dbReference>
<dbReference type="Pfam" id="PF04014">
    <property type="entry name" value="MazE_antitoxin"/>
    <property type="match status" value="1"/>
</dbReference>
<dbReference type="Proteomes" id="UP000181997">
    <property type="component" value="Unassembled WGS sequence"/>
</dbReference>
<dbReference type="SMART" id="SM00966">
    <property type="entry name" value="SpoVT_AbrB"/>
    <property type="match status" value="1"/>
</dbReference>
<dbReference type="PANTHER" id="PTHR36432">
    <property type="match status" value="1"/>
</dbReference>
<evidence type="ECO:0000259" key="1">
    <source>
        <dbReference type="SMART" id="SM00966"/>
    </source>
</evidence>
<feature type="domain" description="SpoVT-AbrB" evidence="1">
    <location>
        <begin position="8"/>
        <end position="53"/>
    </location>
</feature>
<dbReference type="InterPro" id="IPR037914">
    <property type="entry name" value="SpoVT-AbrB_sf"/>
</dbReference>
<dbReference type="InterPro" id="IPR052731">
    <property type="entry name" value="B_subtilis_Trans_State_Reg"/>
</dbReference>
<keyword evidence="3" id="KW-1185">Reference proteome</keyword>
<reference evidence="3" key="1">
    <citation type="submission" date="2016-08" db="EMBL/GenBank/DDBJ databases">
        <authorList>
            <person name="Varghese N."/>
            <person name="Submissions Spin"/>
        </authorList>
    </citation>
    <scope>NUCLEOTIDE SEQUENCE [LARGE SCALE GENOMIC DNA]</scope>
    <source>
        <strain evidence="3">SGD-1123</strain>
    </source>
</reference>
<evidence type="ECO:0000313" key="2">
    <source>
        <dbReference type="EMBL" id="SCB87738.1"/>
    </source>
</evidence>
<name>A0A0V8HM78_9BACI</name>
<dbReference type="EMBL" id="FMAU01000001">
    <property type="protein sequence ID" value="SCB87738.1"/>
    <property type="molecule type" value="Genomic_DNA"/>
</dbReference>
<proteinExistence type="predicted"/>
<evidence type="ECO:0000313" key="3">
    <source>
        <dbReference type="Proteomes" id="UP000181997"/>
    </source>
</evidence>
<dbReference type="RefSeq" id="WP_058297766.1">
    <property type="nucleotide sequence ID" value="NZ_FMAU01000001.1"/>
</dbReference>
<gene>
    <name evidence="2" type="ORF">GA0061094_1105</name>
</gene>
<dbReference type="PANTHER" id="PTHR36432:SF1">
    <property type="entry name" value="STAGE V SPORULATION PROTEIN T"/>
    <property type="match status" value="1"/>
</dbReference>